<comment type="caution">
    <text evidence="1">The sequence shown here is derived from an EMBL/GenBank/DDBJ whole genome shotgun (WGS) entry which is preliminary data.</text>
</comment>
<name>A0ABS8TDC4_DATST</name>
<proteinExistence type="predicted"/>
<evidence type="ECO:0000313" key="1">
    <source>
        <dbReference type="EMBL" id="MCD7468903.1"/>
    </source>
</evidence>
<keyword evidence="2" id="KW-1185">Reference proteome</keyword>
<evidence type="ECO:0000313" key="2">
    <source>
        <dbReference type="Proteomes" id="UP000823775"/>
    </source>
</evidence>
<accession>A0ABS8TDC4</accession>
<protein>
    <submittedName>
        <fullName evidence="1">Uncharacterized protein</fullName>
    </submittedName>
</protein>
<organism evidence="1 2">
    <name type="scientific">Datura stramonium</name>
    <name type="common">Jimsonweed</name>
    <name type="synonym">Common thornapple</name>
    <dbReference type="NCBI Taxonomy" id="4076"/>
    <lineage>
        <taxon>Eukaryota</taxon>
        <taxon>Viridiplantae</taxon>
        <taxon>Streptophyta</taxon>
        <taxon>Embryophyta</taxon>
        <taxon>Tracheophyta</taxon>
        <taxon>Spermatophyta</taxon>
        <taxon>Magnoliopsida</taxon>
        <taxon>eudicotyledons</taxon>
        <taxon>Gunneridae</taxon>
        <taxon>Pentapetalae</taxon>
        <taxon>asterids</taxon>
        <taxon>lamiids</taxon>
        <taxon>Solanales</taxon>
        <taxon>Solanaceae</taxon>
        <taxon>Solanoideae</taxon>
        <taxon>Datureae</taxon>
        <taxon>Datura</taxon>
    </lineage>
</organism>
<reference evidence="1 2" key="1">
    <citation type="journal article" date="2021" name="BMC Genomics">
        <title>Datura genome reveals duplications of psychoactive alkaloid biosynthetic genes and high mutation rate following tissue culture.</title>
        <authorList>
            <person name="Rajewski A."/>
            <person name="Carter-House D."/>
            <person name="Stajich J."/>
            <person name="Litt A."/>
        </authorList>
    </citation>
    <scope>NUCLEOTIDE SEQUENCE [LARGE SCALE GENOMIC DNA]</scope>
    <source>
        <strain evidence="1">AR-01</strain>
    </source>
</reference>
<dbReference type="PANTHER" id="PTHR46635:SF2">
    <property type="entry name" value="GLYCOSYL TRANSFERASE FAMILY 1 DOMAIN-CONTAINING PROTEIN"/>
    <property type="match status" value="1"/>
</dbReference>
<sequence length="145" mass="16125">MSFGIPIVAPDFPVTKKYVVDEVHGIIFSQDNSNELVQDFSLLVSDGKLTRYAHTIASSGRLLSKNMLAVECVTGYALENVITFPSDVILPGNTSQLKQGSWEWGYFQKDVEDSNDIEDLQMKDVDPINSSVVFDLEVEMTGLFL</sequence>
<dbReference type="PANTHER" id="PTHR46635">
    <property type="entry name" value="GLYCOSYL TRANSFERASE FAMILY 1 PROTEIN"/>
    <property type="match status" value="1"/>
</dbReference>
<dbReference type="EMBL" id="JACEIK010001382">
    <property type="protein sequence ID" value="MCD7468903.1"/>
    <property type="molecule type" value="Genomic_DNA"/>
</dbReference>
<dbReference type="Proteomes" id="UP000823775">
    <property type="component" value="Unassembled WGS sequence"/>
</dbReference>
<gene>
    <name evidence="1" type="ORF">HAX54_007456</name>
</gene>